<dbReference type="EMBL" id="AWWH01000030">
    <property type="protein sequence ID" value="ETA74974.1"/>
    <property type="molecule type" value="Genomic_DNA"/>
</dbReference>
<dbReference type="InterPro" id="IPR002560">
    <property type="entry name" value="Transposase_DDE"/>
</dbReference>
<keyword evidence="3" id="KW-1185">Reference proteome</keyword>
<proteinExistence type="predicted"/>
<dbReference type="RefSeq" id="WP_023858821.1">
    <property type="nucleotide sequence ID" value="NZ_AWWH01000030.1"/>
</dbReference>
<dbReference type="NCBIfam" id="NF033550">
    <property type="entry name" value="transpos_ISL3"/>
    <property type="match status" value="1"/>
</dbReference>
<evidence type="ECO:0000313" key="2">
    <source>
        <dbReference type="EMBL" id="ETA74974.1"/>
    </source>
</evidence>
<feature type="domain" description="Transposase IS204/IS1001/IS1096/IS1165 DDE" evidence="1">
    <location>
        <begin position="160"/>
        <end position="411"/>
    </location>
</feature>
<dbReference type="Pfam" id="PF01610">
    <property type="entry name" value="DDE_Tnp_ISL3"/>
    <property type="match status" value="1"/>
</dbReference>
<dbReference type="PANTHER" id="PTHR33498:SF1">
    <property type="entry name" value="TRANSPOSASE FOR INSERTION SEQUENCE ELEMENT IS1557"/>
    <property type="match status" value="1"/>
</dbReference>
<dbReference type="PANTHER" id="PTHR33498">
    <property type="entry name" value="TRANSPOSASE FOR INSERTION SEQUENCE ELEMENT IS1557"/>
    <property type="match status" value="1"/>
</dbReference>
<protein>
    <submittedName>
        <fullName evidence="2">Transposase</fullName>
    </submittedName>
</protein>
<evidence type="ECO:0000313" key="3">
    <source>
        <dbReference type="Proteomes" id="UP000018559"/>
    </source>
</evidence>
<organism evidence="2 3">
    <name type="scientific">Ligilactobacillus equi DPC 6820</name>
    <dbReference type="NCBI Taxonomy" id="1392007"/>
    <lineage>
        <taxon>Bacteria</taxon>
        <taxon>Bacillati</taxon>
        <taxon>Bacillota</taxon>
        <taxon>Bacilli</taxon>
        <taxon>Lactobacillales</taxon>
        <taxon>Lactobacillaceae</taxon>
        <taxon>Ligilactobacillus</taxon>
    </lineage>
</organism>
<evidence type="ECO:0000259" key="1">
    <source>
        <dbReference type="Pfam" id="PF01610"/>
    </source>
</evidence>
<comment type="caution">
    <text evidence="2">The sequence shown here is derived from an EMBL/GenBank/DDBJ whole genome shotgun (WGS) entry which is preliminary data.</text>
</comment>
<accession>V7HXL1</accession>
<dbReference type="AlphaFoldDB" id="V7HXL1"/>
<dbReference type="InterPro" id="IPR047951">
    <property type="entry name" value="Transpos_ISL3"/>
</dbReference>
<reference evidence="2 3" key="1">
    <citation type="journal article" date="2014" name="Genome Announc.">
        <title>The Genome of the Predominant Equine Lactobacillus Species, Lactobacillus equi, Is Reflective of Its Lifestyle Adaptations to an Herbivorous Host.</title>
        <authorList>
            <person name="O'Donnell M.M."/>
            <person name="Harris H.M."/>
            <person name="O'Toole P.W."/>
            <person name="Ross R.P."/>
        </authorList>
    </citation>
    <scope>NUCLEOTIDE SEQUENCE [LARGE SCALE GENOMIC DNA]</scope>
    <source>
        <strain evidence="2 3">DPC 6820</strain>
    </source>
</reference>
<sequence>MSNNIKYITGIKDNHIILDKSKDKFSEFADFTVLNCVQNFNSPKRCPNCGFNMVKNGKTPQVLILCPKMAAKPLYMGIRKQKFICKNCHSTRVFPILGVEEHCSISNYIKQQIVVNFKRTTSMKDTAFEYSVSSNTVQRCLESTEDTLNRVKKSLPNAIALDDFNSGTNITDKMSMLLINADTHETIDVIQSRRDAALRSYFLRHYSRRERQKVRFVIVDLYQPYRNLIHDLFPNAKIIADKYHVVLQVSRVLQSTRIAVIRKFGLRSHEGRALKRYWKLLMKDSTELDFMHFNRRPNFKHSLLCDEDVVNRLLEMDEELKEVYNYYQEVLYALRSKDAERFSDIINQKLSTIPSRMRNAHRTLRKHKEEILLTLTHNYTNGPIEGKMNKIKVLKRVAFGFRSFKNFRLRILLSSQATTLNIKDKKRKKITAKQLVLQAT</sequence>
<dbReference type="Proteomes" id="UP000018559">
    <property type="component" value="Unassembled WGS sequence"/>
</dbReference>
<dbReference type="PATRIC" id="fig|1392007.3.peg.212"/>
<gene>
    <name evidence="2" type="ORF">LEQ_1960c</name>
</gene>
<name>V7HXL1_9LACO</name>